<accession>Q2SGX1</accession>
<protein>
    <submittedName>
        <fullName evidence="1">Uncharacterized protein</fullName>
    </submittedName>
</protein>
<dbReference type="HOGENOM" id="CLU_3389704_0_0_6"/>
<organism evidence="1 2">
    <name type="scientific">Hahella chejuensis (strain KCTC 2396)</name>
    <dbReference type="NCBI Taxonomy" id="349521"/>
    <lineage>
        <taxon>Bacteria</taxon>
        <taxon>Pseudomonadati</taxon>
        <taxon>Pseudomonadota</taxon>
        <taxon>Gammaproteobacteria</taxon>
        <taxon>Oceanospirillales</taxon>
        <taxon>Hahellaceae</taxon>
        <taxon>Hahella</taxon>
    </lineage>
</organism>
<proteinExistence type="predicted"/>
<reference evidence="1 2" key="1">
    <citation type="journal article" date="2005" name="Nucleic Acids Res.">
        <title>Genomic blueprint of Hahella chejuensis, a marine microbe producing an algicidal agent.</title>
        <authorList>
            <person name="Jeong H."/>
            <person name="Yim J.H."/>
            <person name="Lee C."/>
            <person name="Choi S.-H."/>
            <person name="Park Y.K."/>
            <person name="Yoon S.H."/>
            <person name="Hur C.-G."/>
            <person name="Kang H.-Y."/>
            <person name="Kim D."/>
            <person name="Lee H.H."/>
            <person name="Park K.H."/>
            <person name="Park S.-H."/>
            <person name="Park H.-S."/>
            <person name="Lee H.K."/>
            <person name="Oh T.K."/>
            <person name="Kim J.F."/>
        </authorList>
    </citation>
    <scope>NUCLEOTIDE SEQUENCE [LARGE SCALE GENOMIC DNA]</scope>
    <source>
        <strain evidence="1 2">KCTC 2396</strain>
    </source>
</reference>
<name>Q2SGX1_HAHCH</name>
<dbReference type="EMBL" id="CP000155">
    <property type="protein sequence ID" value="ABC30103.1"/>
    <property type="molecule type" value="Genomic_DNA"/>
</dbReference>
<evidence type="ECO:0000313" key="2">
    <source>
        <dbReference type="Proteomes" id="UP000000238"/>
    </source>
</evidence>
<gene>
    <name evidence="1" type="ordered locus">HCH_03349</name>
</gene>
<dbReference type="STRING" id="349521.HCH_03349"/>
<keyword evidence="2" id="KW-1185">Reference proteome</keyword>
<dbReference type="KEGG" id="hch:HCH_03349"/>
<sequence length="32" mass="3727">MPFYALRQTFLSLVKDGVVRRIIEMYGLKPAL</sequence>
<dbReference type="Proteomes" id="UP000000238">
    <property type="component" value="Chromosome"/>
</dbReference>
<evidence type="ECO:0000313" key="1">
    <source>
        <dbReference type="EMBL" id="ABC30103.1"/>
    </source>
</evidence>
<dbReference type="AlphaFoldDB" id="Q2SGX1"/>